<keyword evidence="1" id="KW-0812">Transmembrane</keyword>
<feature type="transmembrane region" description="Helical" evidence="1">
    <location>
        <begin position="6"/>
        <end position="25"/>
    </location>
</feature>
<evidence type="ECO:0000256" key="1">
    <source>
        <dbReference type="SAM" id="Phobius"/>
    </source>
</evidence>
<accession>A0ABT3TGV7</accession>
<keyword evidence="3" id="KW-1185">Reference proteome</keyword>
<proteinExistence type="predicted"/>
<evidence type="ECO:0000313" key="3">
    <source>
        <dbReference type="Proteomes" id="UP001143362"/>
    </source>
</evidence>
<comment type="caution">
    <text evidence="2">The sequence shown here is derived from an EMBL/GenBank/DDBJ whole genome shotgun (WGS) entry which is preliminary data.</text>
</comment>
<dbReference type="EMBL" id="SHNN01000002">
    <property type="protein sequence ID" value="MCX2981435.1"/>
    <property type="molecule type" value="Genomic_DNA"/>
</dbReference>
<keyword evidence="1" id="KW-1133">Transmembrane helix</keyword>
<sequence>MKVSEVVVTWVLIIFVVMVALSPLLSMRPSRHQRHLASLREQAALAGMVVQLQQLPDMPDSGLQPFYSRRRPREDKQPHPNVVYRRTAQGWLIGLREIPPEVAEPLAAMPEGVSHASASMAGIGVFWDETGNSEDLKLIDSQLRRLLGEPPVS</sequence>
<organism evidence="2 3">
    <name type="scientific">Candidatus Litorirhabdus singularis</name>
    <dbReference type="NCBI Taxonomy" id="2518993"/>
    <lineage>
        <taxon>Bacteria</taxon>
        <taxon>Pseudomonadati</taxon>
        <taxon>Pseudomonadota</taxon>
        <taxon>Gammaproteobacteria</taxon>
        <taxon>Cellvibrionales</taxon>
        <taxon>Halieaceae</taxon>
        <taxon>Candidatus Litorirhabdus</taxon>
    </lineage>
</organism>
<dbReference type="RefSeq" id="WP_279245435.1">
    <property type="nucleotide sequence ID" value="NZ_SHNN01000002.1"/>
</dbReference>
<evidence type="ECO:0000313" key="2">
    <source>
        <dbReference type="EMBL" id="MCX2981435.1"/>
    </source>
</evidence>
<keyword evidence="1" id="KW-0472">Membrane</keyword>
<name>A0ABT3TGV7_9GAMM</name>
<protein>
    <submittedName>
        <fullName evidence="2">Uncharacterized protein</fullName>
    </submittedName>
</protein>
<reference evidence="2" key="1">
    <citation type="submission" date="2019-02" db="EMBL/GenBank/DDBJ databases">
        <authorList>
            <person name="Li S.-H."/>
        </authorList>
    </citation>
    <scope>NUCLEOTIDE SEQUENCE</scope>
    <source>
        <strain evidence="2">IMCC14734</strain>
    </source>
</reference>
<dbReference type="Proteomes" id="UP001143362">
    <property type="component" value="Unassembled WGS sequence"/>
</dbReference>
<gene>
    <name evidence="2" type="ORF">EYC98_11230</name>
</gene>